<evidence type="ECO:0000313" key="2">
    <source>
        <dbReference type="WBParaSite" id="JU765_v2.g19218.t1"/>
    </source>
</evidence>
<reference evidence="2" key="1">
    <citation type="submission" date="2022-11" db="UniProtKB">
        <authorList>
            <consortium name="WormBaseParasite"/>
        </authorList>
    </citation>
    <scope>IDENTIFICATION</scope>
</reference>
<proteinExistence type="predicted"/>
<accession>A0AC34QT52</accession>
<dbReference type="WBParaSite" id="JU765_v2.g19218.t1">
    <property type="protein sequence ID" value="JU765_v2.g19218.t1"/>
    <property type="gene ID" value="JU765_v2.g19218"/>
</dbReference>
<organism evidence="1 2">
    <name type="scientific">Panagrolaimus sp. JU765</name>
    <dbReference type="NCBI Taxonomy" id="591449"/>
    <lineage>
        <taxon>Eukaryota</taxon>
        <taxon>Metazoa</taxon>
        <taxon>Ecdysozoa</taxon>
        <taxon>Nematoda</taxon>
        <taxon>Chromadorea</taxon>
        <taxon>Rhabditida</taxon>
        <taxon>Tylenchina</taxon>
        <taxon>Panagrolaimomorpha</taxon>
        <taxon>Panagrolaimoidea</taxon>
        <taxon>Panagrolaimidae</taxon>
        <taxon>Panagrolaimus</taxon>
    </lineage>
</organism>
<name>A0AC34QT52_9BILA</name>
<protein>
    <submittedName>
        <fullName evidence="2">Class II aldolase/adducin N-terminal domain-containing protein</fullName>
    </submittedName>
</protein>
<evidence type="ECO:0000313" key="1">
    <source>
        <dbReference type="Proteomes" id="UP000887576"/>
    </source>
</evidence>
<sequence>MSGFDQEMTPELFVDLMKSFFEKGWMVGSSGGMAVSTTKFIFYSPSSVQKERLTPDDLFVLDQETFELVSRPKNQKIKESACVPVFNLLLNDDEDINCVIHTHSKYSNLLTQICGDKTCFEITNQEMIKGIFNRKTKKAMNNTDILQIPIIENAEQEYMLLPQLKEALVKYPQTSAVLVRNHGIFVWGPTWQKTKIMLECYEYLIELSCEMAKFNLPNVKQV</sequence>
<dbReference type="Proteomes" id="UP000887576">
    <property type="component" value="Unplaced"/>
</dbReference>